<dbReference type="InterPro" id="IPR050266">
    <property type="entry name" value="AB_hydrolase_sf"/>
</dbReference>
<dbReference type="PANTHER" id="PTHR43798:SF6">
    <property type="entry name" value="HYDROLASE, PUTATIVE (AFU_ORTHOLOGUE AFUA_4G13070)-RELATED"/>
    <property type="match status" value="1"/>
</dbReference>
<dbReference type="GO" id="GO:0016787">
    <property type="term" value="F:hydrolase activity"/>
    <property type="evidence" value="ECO:0007669"/>
    <property type="project" value="UniProtKB-KW"/>
</dbReference>
<accession>A0ABV8KHL7</accession>
<gene>
    <name evidence="2" type="ORF">ACFOX0_05485</name>
</gene>
<dbReference type="Proteomes" id="UP001595868">
    <property type="component" value="Unassembled WGS sequence"/>
</dbReference>
<keyword evidence="3" id="KW-1185">Reference proteome</keyword>
<dbReference type="PRINTS" id="PR00111">
    <property type="entry name" value="ABHYDROLASE"/>
</dbReference>
<feature type="domain" description="AB hydrolase-1" evidence="1">
    <location>
        <begin position="33"/>
        <end position="247"/>
    </location>
</feature>
<keyword evidence="2" id="KW-0378">Hydrolase</keyword>
<dbReference type="RefSeq" id="WP_377542432.1">
    <property type="nucleotide sequence ID" value="NZ_JBHSBN010000002.1"/>
</dbReference>
<dbReference type="Pfam" id="PF12697">
    <property type="entry name" value="Abhydrolase_6"/>
    <property type="match status" value="1"/>
</dbReference>
<name>A0ABV8KHL7_9ACTN</name>
<protein>
    <submittedName>
        <fullName evidence="2">Alpha/beta fold hydrolase</fullName>
    </submittedName>
</protein>
<reference evidence="3" key="1">
    <citation type="journal article" date="2019" name="Int. J. Syst. Evol. Microbiol.">
        <title>The Global Catalogue of Microorganisms (GCM) 10K type strain sequencing project: providing services to taxonomists for standard genome sequencing and annotation.</title>
        <authorList>
            <consortium name="The Broad Institute Genomics Platform"/>
            <consortium name="The Broad Institute Genome Sequencing Center for Infectious Disease"/>
            <person name="Wu L."/>
            <person name="Ma J."/>
        </authorList>
    </citation>
    <scope>NUCLEOTIDE SEQUENCE [LARGE SCALE GENOMIC DNA]</scope>
    <source>
        <strain evidence="3">2902at01</strain>
    </source>
</reference>
<dbReference type="InterPro" id="IPR000639">
    <property type="entry name" value="Epox_hydrolase-like"/>
</dbReference>
<dbReference type="SUPFAM" id="SSF53474">
    <property type="entry name" value="alpha/beta-Hydrolases"/>
    <property type="match status" value="1"/>
</dbReference>
<proteinExistence type="predicted"/>
<dbReference type="EMBL" id="JBHSBN010000002">
    <property type="protein sequence ID" value="MFC4105392.1"/>
    <property type="molecule type" value="Genomic_DNA"/>
</dbReference>
<dbReference type="Gene3D" id="3.40.50.1820">
    <property type="entry name" value="alpha/beta hydrolase"/>
    <property type="match status" value="1"/>
</dbReference>
<dbReference type="InterPro" id="IPR029058">
    <property type="entry name" value="AB_hydrolase_fold"/>
</dbReference>
<dbReference type="InterPro" id="IPR000073">
    <property type="entry name" value="AB_hydrolase_1"/>
</dbReference>
<comment type="caution">
    <text evidence="2">The sequence shown here is derived from an EMBL/GenBank/DDBJ whole genome shotgun (WGS) entry which is preliminary data.</text>
</comment>
<evidence type="ECO:0000313" key="2">
    <source>
        <dbReference type="EMBL" id="MFC4105392.1"/>
    </source>
</evidence>
<evidence type="ECO:0000259" key="1">
    <source>
        <dbReference type="Pfam" id="PF12697"/>
    </source>
</evidence>
<evidence type="ECO:0000313" key="3">
    <source>
        <dbReference type="Proteomes" id="UP001595868"/>
    </source>
</evidence>
<dbReference type="PANTHER" id="PTHR43798">
    <property type="entry name" value="MONOACYLGLYCEROL LIPASE"/>
    <property type="match status" value="1"/>
</dbReference>
<organism evidence="2 3">
    <name type="scientific">Micromonospora zhanjiangensis</name>
    <dbReference type="NCBI Taxonomy" id="1522057"/>
    <lineage>
        <taxon>Bacteria</taxon>
        <taxon>Bacillati</taxon>
        <taxon>Actinomycetota</taxon>
        <taxon>Actinomycetes</taxon>
        <taxon>Micromonosporales</taxon>
        <taxon>Micromonosporaceae</taxon>
        <taxon>Micromonospora</taxon>
    </lineage>
</organism>
<dbReference type="PRINTS" id="PR00412">
    <property type="entry name" value="EPOXHYDRLASE"/>
</dbReference>
<sequence>MTLAVDDSGTGGPVVVCLPMFGMTRVATAVAFAPAFAGTGLREVYPDLPGHGDSPAVCPARSVAVLETVCGWLDGYVDGPVLLAGGSYGGYLAAGIARRYPGRVAGLLLVNPGVRIAPSDRTLPEDAPPEAPAGWLDAAPASLREHFDAALGNRTSEVVSTVLAALDAGGPGDEAFLTELRGGAGYPLPDEDAEVGHPGPVSVVAGRQDGIVGYVDQFRAMDRYPRGTYTVVDSAGHYLPYEQPALLRALTHDWVRRIRA</sequence>